<dbReference type="PANTHER" id="PTHR30298:SF0">
    <property type="entry name" value="PROTEIN YBFL-RELATED"/>
    <property type="match status" value="1"/>
</dbReference>
<dbReference type="InterPro" id="IPR051698">
    <property type="entry name" value="Transposase_11-like"/>
</dbReference>
<organism evidence="2 3">
    <name type="scientific">Vibrio navarrensis</name>
    <dbReference type="NCBI Taxonomy" id="29495"/>
    <lineage>
        <taxon>Bacteria</taxon>
        <taxon>Pseudomonadati</taxon>
        <taxon>Pseudomonadota</taxon>
        <taxon>Gammaproteobacteria</taxon>
        <taxon>Vibrionales</taxon>
        <taxon>Vibrionaceae</taxon>
        <taxon>Vibrio</taxon>
    </lineage>
</organism>
<keyword evidence="3" id="KW-1185">Reference proteome</keyword>
<dbReference type="InterPro" id="IPR047647">
    <property type="entry name" value="ISAs1_transpos"/>
</dbReference>
<accession>A0A099LUE8</accession>
<dbReference type="Pfam" id="PF13808">
    <property type="entry name" value="DDE_Tnp_1_assoc"/>
    <property type="match status" value="1"/>
</dbReference>
<dbReference type="InterPro" id="IPR032806">
    <property type="entry name" value="YbfD_N"/>
</dbReference>
<feature type="domain" description="H repeat-associated protein N-terminal" evidence="1">
    <location>
        <begin position="5"/>
        <end position="91"/>
    </location>
</feature>
<dbReference type="PANTHER" id="PTHR30298">
    <property type="entry name" value="H REPEAT-ASSOCIATED PREDICTED TRANSPOSASE"/>
    <property type="match status" value="1"/>
</dbReference>
<evidence type="ECO:0000313" key="3">
    <source>
        <dbReference type="Proteomes" id="UP000029994"/>
    </source>
</evidence>
<dbReference type="EMBL" id="JMCG01000001">
    <property type="protein sequence ID" value="KGK11740.1"/>
    <property type="molecule type" value="Genomic_DNA"/>
</dbReference>
<dbReference type="Proteomes" id="UP000029994">
    <property type="component" value="Unassembled WGS sequence"/>
</dbReference>
<proteinExistence type="predicted"/>
<evidence type="ECO:0000313" key="2">
    <source>
        <dbReference type="EMBL" id="KGK11740.1"/>
    </source>
</evidence>
<name>A0A099LUE8_9VIBR</name>
<dbReference type="eggNOG" id="COG5433">
    <property type="taxonomic scope" value="Bacteria"/>
</dbReference>
<comment type="caution">
    <text evidence="2">The sequence shown here is derived from an EMBL/GenBank/DDBJ whole genome shotgun (WGS) entry which is preliminary data.</text>
</comment>
<gene>
    <name evidence="2" type="ORF">EA26_10655</name>
</gene>
<sequence length="190" mass="21805">MIIIEQLKKVKDTRSHINQVYPVMEVAFLVITAMICGQNKWTDIKDFGEGNIEWLREYLPYDNGLPTRHNIAAIMRTVVPETLLEAMVGWVNLHREKHAQPIISVDGKVLKGAKASKQEHPLYMVSAFDVDEGLTLTHQPCDGKGMELIAIKNMLDEKWTPLVGHISSFVKWLTQLMLRIFAYRSRPHQE</sequence>
<reference evidence="2 3" key="1">
    <citation type="submission" date="2014-04" db="EMBL/GenBank/DDBJ databases">
        <title>Genome sequencing of Vibrio navarrensis strains.</title>
        <authorList>
            <person name="Gladney L.M."/>
            <person name="Katz L.S."/>
            <person name="Marino-Ramirez L."/>
            <person name="Jordan I.K."/>
        </authorList>
    </citation>
    <scope>NUCLEOTIDE SEQUENCE [LARGE SCALE GENOMIC DNA]</scope>
    <source>
        <strain evidence="2 3">ATCC 51183</strain>
    </source>
</reference>
<dbReference type="NCBIfam" id="NF033564">
    <property type="entry name" value="transpos_ISAs1"/>
    <property type="match status" value="1"/>
</dbReference>
<dbReference type="AlphaFoldDB" id="A0A099LUE8"/>
<dbReference type="STRING" id="29495.EA26_10655"/>
<protein>
    <recommendedName>
        <fullName evidence="1">H repeat-associated protein N-terminal domain-containing protein</fullName>
    </recommendedName>
</protein>
<evidence type="ECO:0000259" key="1">
    <source>
        <dbReference type="Pfam" id="PF13808"/>
    </source>
</evidence>